<comment type="similarity">
    <text evidence="9">Belongs to the shikimate dehydrogenase family.</text>
</comment>
<keyword evidence="5 9" id="KW-0560">Oxidoreductase</keyword>
<evidence type="ECO:0000256" key="4">
    <source>
        <dbReference type="ARBA" id="ARBA00022857"/>
    </source>
</evidence>
<organism evidence="12 13">
    <name type="scientific">Candidatus Gottesmanbacteria bacterium RBG_16_37_8</name>
    <dbReference type="NCBI Taxonomy" id="1798371"/>
    <lineage>
        <taxon>Bacteria</taxon>
        <taxon>Candidatus Gottesmaniibacteriota</taxon>
    </lineage>
</organism>
<dbReference type="InterPro" id="IPR046346">
    <property type="entry name" value="Aminoacid_DH-like_N_sf"/>
</dbReference>
<feature type="binding site" evidence="9">
    <location>
        <position position="105"/>
    </location>
    <ligand>
        <name>shikimate</name>
        <dbReference type="ChEBI" id="CHEBI:36208"/>
    </ligand>
</feature>
<sequence length="272" mass="30081">MLINAKTLLCCIIGKPVNHSLSPQMHNAAFKSLNLNYVFLAFNVTNLKKAIEGLKAINCRGIVVTIPHKVKVIKFLDGLDTASENIGAVNVIKNLNGKLIGGNSDWIGAIQSLKEKTSLKNKKVAVLGAGGAARAIIYGLKKEQAEIHLFNRSVNKAEKLASDFQLKNIYPLSAKKDISNCQIIINATSVGMEPDDNSPVPERFLHKDQFVFDIVYTPHQTRLLKFAQNKEAIPIFGYKMVLYAGLEIFKLFTKKNPPLKVMEEALLTNLHS</sequence>
<comment type="pathway">
    <text evidence="8">Aromatic compound metabolism; 3,4-dihydroxybenzoate biosynthesis; 3-dehydroquinate from D-quinate (NAD(+) route).</text>
</comment>
<feature type="binding site" evidence="9">
    <location>
        <begin position="128"/>
        <end position="132"/>
    </location>
    <ligand>
        <name>NADP(+)</name>
        <dbReference type="ChEBI" id="CHEBI:58349"/>
    </ligand>
</feature>
<feature type="active site" description="Proton acceptor" evidence="9">
    <location>
        <position position="69"/>
    </location>
</feature>
<dbReference type="FunFam" id="3.40.50.720:FF:000086">
    <property type="entry name" value="Quinate/shikimate dehydrogenase"/>
    <property type="match status" value="1"/>
</dbReference>
<dbReference type="NCBIfam" id="TIGR00507">
    <property type="entry name" value="aroE"/>
    <property type="match status" value="1"/>
</dbReference>
<evidence type="ECO:0000256" key="5">
    <source>
        <dbReference type="ARBA" id="ARBA00023002"/>
    </source>
</evidence>
<evidence type="ECO:0000256" key="9">
    <source>
        <dbReference type="HAMAP-Rule" id="MF_00222"/>
    </source>
</evidence>
<dbReference type="Pfam" id="PF01488">
    <property type="entry name" value="Shikimate_DH"/>
    <property type="match status" value="1"/>
</dbReference>
<feature type="binding site" evidence="9">
    <location>
        <position position="214"/>
    </location>
    <ligand>
        <name>NADP(+)</name>
        <dbReference type="ChEBI" id="CHEBI:58349"/>
    </ligand>
</feature>
<dbReference type="Pfam" id="PF08501">
    <property type="entry name" value="Shikimate_dh_N"/>
    <property type="match status" value="1"/>
</dbReference>
<evidence type="ECO:0000256" key="7">
    <source>
        <dbReference type="ARBA" id="ARBA00049442"/>
    </source>
</evidence>
<dbReference type="NCBIfam" id="NF001319">
    <property type="entry name" value="PRK00258.3-3"/>
    <property type="match status" value="1"/>
</dbReference>
<feature type="binding site" evidence="9">
    <location>
        <position position="90"/>
    </location>
    <ligand>
        <name>shikimate</name>
        <dbReference type="ChEBI" id="CHEBI:36208"/>
    </ligand>
</feature>
<evidence type="ECO:0000256" key="8">
    <source>
        <dbReference type="ARBA" id="ARBA00060613"/>
    </source>
</evidence>
<dbReference type="GO" id="GO:0004764">
    <property type="term" value="F:shikimate 3-dehydrogenase (NADP+) activity"/>
    <property type="evidence" value="ECO:0007669"/>
    <property type="project" value="UniProtKB-UniRule"/>
</dbReference>
<protein>
    <recommendedName>
        <fullName evidence="2 9">Shikimate dehydrogenase (NADP(+))</fullName>
        <shortName evidence="9">SDH</shortName>
        <ecNumber evidence="2 9">1.1.1.25</ecNumber>
    </recommendedName>
</protein>
<feature type="binding site" evidence="9">
    <location>
        <position position="237"/>
    </location>
    <ligand>
        <name>NADP(+)</name>
        <dbReference type="ChEBI" id="CHEBI:58349"/>
    </ligand>
</feature>
<feature type="binding site" evidence="9">
    <location>
        <position position="65"/>
    </location>
    <ligand>
        <name>shikimate</name>
        <dbReference type="ChEBI" id="CHEBI:36208"/>
    </ligand>
</feature>
<feature type="binding site" evidence="9">
    <location>
        <begin position="20"/>
        <end position="22"/>
    </location>
    <ligand>
        <name>shikimate</name>
        <dbReference type="ChEBI" id="CHEBI:36208"/>
    </ligand>
</feature>
<evidence type="ECO:0000256" key="1">
    <source>
        <dbReference type="ARBA" id="ARBA00004871"/>
    </source>
</evidence>
<comment type="catalytic activity">
    <reaction evidence="7 9">
        <text>shikimate + NADP(+) = 3-dehydroshikimate + NADPH + H(+)</text>
        <dbReference type="Rhea" id="RHEA:17737"/>
        <dbReference type="ChEBI" id="CHEBI:15378"/>
        <dbReference type="ChEBI" id="CHEBI:16630"/>
        <dbReference type="ChEBI" id="CHEBI:36208"/>
        <dbReference type="ChEBI" id="CHEBI:57783"/>
        <dbReference type="ChEBI" id="CHEBI:58349"/>
        <dbReference type="EC" id="1.1.1.25"/>
    </reaction>
</comment>
<dbReference type="Gene3D" id="3.40.50.10860">
    <property type="entry name" value="Leucine Dehydrogenase, chain A, domain 1"/>
    <property type="match status" value="1"/>
</dbReference>
<dbReference type="InterPro" id="IPR036291">
    <property type="entry name" value="NAD(P)-bd_dom_sf"/>
</dbReference>
<dbReference type="GO" id="GO:0009073">
    <property type="term" value="P:aromatic amino acid family biosynthetic process"/>
    <property type="evidence" value="ECO:0007669"/>
    <property type="project" value="UniProtKB-KW"/>
</dbReference>
<accession>A0A1F5YU76</accession>
<dbReference type="UniPathway" id="UPA00053">
    <property type="reaction ID" value="UER00087"/>
</dbReference>
<feature type="domain" description="Shikimate dehydrogenase substrate binding N-terminal" evidence="11">
    <location>
        <begin position="12"/>
        <end position="92"/>
    </location>
</feature>
<dbReference type="GO" id="GO:0009423">
    <property type="term" value="P:chorismate biosynthetic process"/>
    <property type="evidence" value="ECO:0007669"/>
    <property type="project" value="UniProtKB-UniRule"/>
</dbReference>
<dbReference type="AlphaFoldDB" id="A0A1F5YU76"/>
<feature type="binding site" evidence="9">
    <location>
        <position position="216"/>
    </location>
    <ligand>
        <name>shikimate</name>
        <dbReference type="ChEBI" id="CHEBI:36208"/>
    </ligand>
</feature>
<evidence type="ECO:0000259" key="10">
    <source>
        <dbReference type="Pfam" id="PF01488"/>
    </source>
</evidence>
<evidence type="ECO:0000256" key="6">
    <source>
        <dbReference type="ARBA" id="ARBA00023141"/>
    </source>
</evidence>
<dbReference type="InterPro" id="IPR011342">
    <property type="entry name" value="Shikimate_DH"/>
</dbReference>
<dbReference type="GO" id="GO:0050661">
    <property type="term" value="F:NADP binding"/>
    <property type="evidence" value="ECO:0007669"/>
    <property type="project" value="InterPro"/>
</dbReference>
<reference evidence="12 13" key="1">
    <citation type="journal article" date="2016" name="Nat. Commun.">
        <title>Thousands of microbial genomes shed light on interconnected biogeochemical processes in an aquifer system.</title>
        <authorList>
            <person name="Anantharaman K."/>
            <person name="Brown C.T."/>
            <person name="Hug L.A."/>
            <person name="Sharon I."/>
            <person name="Castelle C.J."/>
            <person name="Probst A.J."/>
            <person name="Thomas B.C."/>
            <person name="Singh A."/>
            <person name="Wilkins M.J."/>
            <person name="Karaoz U."/>
            <person name="Brodie E.L."/>
            <person name="Williams K.H."/>
            <person name="Hubbard S.S."/>
            <person name="Banfield J.F."/>
        </authorList>
    </citation>
    <scope>NUCLEOTIDE SEQUENCE [LARGE SCALE GENOMIC DNA]</scope>
</reference>
<dbReference type="SUPFAM" id="SSF53223">
    <property type="entry name" value="Aminoacid dehydrogenase-like, N-terminal domain"/>
    <property type="match status" value="1"/>
</dbReference>
<name>A0A1F5YU76_9BACT</name>
<dbReference type="SUPFAM" id="SSF51735">
    <property type="entry name" value="NAD(P)-binding Rossmann-fold domains"/>
    <property type="match status" value="1"/>
</dbReference>
<dbReference type="PANTHER" id="PTHR21089:SF1">
    <property type="entry name" value="BIFUNCTIONAL 3-DEHYDROQUINATE DEHYDRATASE_SHIKIMATE DEHYDROGENASE, CHLOROPLASTIC"/>
    <property type="match status" value="1"/>
</dbReference>
<evidence type="ECO:0000256" key="2">
    <source>
        <dbReference type="ARBA" id="ARBA00012962"/>
    </source>
</evidence>
<comment type="caution">
    <text evidence="9">Lacks conserved residue(s) required for the propagation of feature annotation.</text>
</comment>
<dbReference type="GO" id="GO:0008652">
    <property type="term" value="P:amino acid biosynthetic process"/>
    <property type="evidence" value="ECO:0007669"/>
    <property type="project" value="UniProtKB-KW"/>
</dbReference>
<evidence type="ECO:0000256" key="3">
    <source>
        <dbReference type="ARBA" id="ARBA00022605"/>
    </source>
</evidence>
<dbReference type="HAMAP" id="MF_00222">
    <property type="entry name" value="Shikimate_DH_AroE"/>
    <property type="match status" value="1"/>
</dbReference>
<dbReference type="InterPro" id="IPR006151">
    <property type="entry name" value="Shikm_DH/Glu-tRNA_Rdtase"/>
</dbReference>
<dbReference type="EMBL" id="MFJA01000019">
    <property type="protein sequence ID" value="OGG03646.1"/>
    <property type="molecule type" value="Genomic_DNA"/>
</dbReference>
<dbReference type="Proteomes" id="UP000176665">
    <property type="component" value="Unassembled WGS sequence"/>
</dbReference>
<evidence type="ECO:0000313" key="13">
    <source>
        <dbReference type="Proteomes" id="UP000176665"/>
    </source>
</evidence>
<dbReference type="InterPro" id="IPR013708">
    <property type="entry name" value="Shikimate_DH-bd_N"/>
</dbReference>
<dbReference type="STRING" id="1798371.A2W14_01825"/>
<dbReference type="InterPro" id="IPR022893">
    <property type="entry name" value="Shikimate_DH_fam"/>
</dbReference>
<dbReference type="CDD" id="cd01065">
    <property type="entry name" value="NAD_bind_Shikimate_DH"/>
    <property type="match status" value="1"/>
</dbReference>
<evidence type="ECO:0000313" key="12">
    <source>
        <dbReference type="EMBL" id="OGG03646.1"/>
    </source>
</evidence>
<comment type="subunit">
    <text evidence="9">Homodimer.</text>
</comment>
<comment type="function">
    <text evidence="9">Involved in the biosynthesis of the chorismate, which leads to the biosynthesis of aromatic amino acids. Catalyzes the reversible NADPH linked reduction of 3-dehydroshikimate (DHSA) to yield shikimate (SA).</text>
</comment>
<keyword evidence="4 9" id="KW-0521">NADP</keyword>
<dbReference type="EC" id="1.1.1.25" evidence="2 9"/>
<keyword evidence="6 9" id="KW-0057">Aromatic amino acid biosynthesis</keyword>
<evidence type="ECO:0000259" key="11">
    <source>
        <dbReference type="Pfam" id="PF08501"/>
    </source>
</evidence>
<comment type="pathway">
    <text evidence="1 9">Metabolic intermediate biosynthesis; chorismate biosynthesis; chorismate from D-erythrose 4-phosphate and phosphoenolpyruvate: step 4/7.</text>
</comment>
<keyword evidence="3 9" id="KW-0028">Amino-acid biosynthesis</keyword>
<proteinExistence type="inferred from homology"/>
<dbReference type="Gene3D" id="3.40.50.720">
    <property type="entry name" value="NAD(P)-binding Rossmann-like Domain"/>
    <property type="match status" value="1"/>
</dbReference>
<feature type="domain" description="Quinate/shikimate 5-dehydrogenase/glutamyl-tRNA reductase" evidence="10">
    <location>
        <begin position="116"/>
        <end position="190"/>
    </location>
</feature>
<comment type="caution">
    <text evidence="12">The sequence shown here is derived from an EMBL/GenBank/DDBJ whole genome shotgun (WGS) entry which is preliminary data.</text>
</comment>
<gene>
    <name evidence="9" type="primary">aroE</name>
    <name evidence="12" type="ORF">A2W14_01825</name>
</gene>
<dbReference type="GO" id="GO:0019632">
    <property type="term" value="P:shikimate metabolic process"/>
    <property type="evidence" value="ECO:0007669"/>
    <property type="project" value="InterPro"/>
</dbReference>
<dbReference type="PANTHER" id="PTHR21089">
    <property type="entry name" value="SHIKIMATE DEHYDROGENASE"/>
    <property type="match status" value="1"/>
</dbReference>